<reference evidence="2" key="1">
    <citation type="journal article" date="2022" name="bioRxiv">
        <title>Sequencing and chromosome-scale assembly of the giantPleurodeles waltlgenome.</title>
        <authorList>
            <person name="Brown T."/>
            <person name="Elewa A."/>
            <person name="Iarovenko S."/>
            <person name="Subramanian E."/>
            <person name="Araus A.J."/>
            <person name="Petzold A."/>
            <person name="Susuki M."/>
            <person name="Suzuki K.-i.T."/>
            <person name="Hayashi T."/>
            <person name="Toyoda A."/>
            <person name="Oliveira C."/>
            <person name="Osipova E."/>
            <person name="Leigh N.D."/>
            <person name="Simon A."/>
            <person name="Yun M.H."/>
        </authorList>
    </citation>
    <scope>NUCLEOTIDE SEQUENCE</scope>
    <source>
        <strain evidence="2">20211129_DDA</strain>
        <tissue evidence="2">Liver</tissue>
    </source>
</reference>
<gene>
    <name evidence="2" type="ORF">NDU88_004528</name>
</gene>
<protein>
    <submittedName>
        <fullName evidence="2">Uncharacterized protein</fullName>
    </submittedName>
</protein>
<evidence type="ECO:0000313" key="3">
    <source>
        <dbReference type="Proteomes" id="UP001066276"/>
    </source>
</evidence>
<accession>A0AAV7WY20</accession>
<organism evidence="2 3">
    <name type="scientific">Pleurodeles waltl</name>
    <name type="common">Iberian ribbed newt</name>
    <dbReference type="NCBI Taxonomy" id="8319"/>
    <lineage>
        <taxon>Eukaryota</taxon>
        <taxon>Metazoa</taxon>
        <taxon>Chordata</taxon>
        <taxon>Craniata</taxon>
        <taxon>Vertebrata</taxon>
        <taxon>Euteleostomi</taxon>
        <taxon>Amphibia</taxon>
        <taxon>Batrachia</taxon>
        <taxon>Caudata</taxon>
        <taxon>Salamandroidea</taxon>
        <taxon>Salamandridae</taxon>
        <taxon>Pleurodelinae</taxon>
        <taxon>Pleurodeles</taxon>
    </lineage>
</organism>
<dbReference type="AlphaFoldDB" id="A0AAV7WY20"/>
<evidence type="ECO:0000256" key="1">
    <source>
        <dbReference type="SAM" id="MobiDB-lite"/>
    </source>
</evidence>
<dbReference type="Proteomes" id="UP001066276">
    <property type="component" value="Chromosome 1_1"/>
</dbReference>
<evidence type="ECO:0000313" key="2">
    <source>
        <dbReference type="EMBL" id="KAJ1216930.1"/>
    </source>
</evidence>
<feature type="compositionally biased region" description="Low complexity" evidence="1">
    <location>
        <begin position="1"/>
        <end position="22"/>
    </location>
</feature>
<dbReference type="EMBL" id="JANPWB010000001">
    <property type="protein sequence ID" value="KAJ1216930.1"/>
    <property type="molecule type" value="Genomic_DNA"/>
</dbReference>
<name>A0AAV7WY20_PLEWA</name>
<sequence length="138" mass="13791">MTGRAGSSSSSSSPGGAAPLPSRLRTRSPALGDHHCRTAGPQVSGRLPKSKVPVYSCRGTASSAAAAVPSQGSSGAPHTGPHQQPSLAHSLPLRDGALSPGSSAAVRSVRSGLVPGPPFWLPNRARSSAGARSLPRCD</sequence>
<keyword evidence="3" id="KW-1185">Reference proteome</keyword>
<feature type="region of interest" description="Disordered" evidence="1">
    <location>
        <begin position="1"/>
        <end position="138"/>
    </location>
</feature>
<feature type="compositionally biased region" description="Polar residues" evidence="1">
    <location>
        <begin position="70"/>
        <end position="87"/>
    </location>
</feature>
<proteinExistence type="predicted"/>
<comment type="caution">
    <text evidence="2">The sequence shown here is derived from an EMBL/GenBank/DDBJ whole genome shotgun (WGS) entry which is preliminary data.</text>
</comment>